<evidence type="ECO:0000256" key="4">
    <source>
        <dbReference type="ARBA" id="ARBA00035204"/>
    </source>
</evidence>
<evidence type="ECO:0000256" key="5">
    <source>
        <dbReference type="HAMAP-Rule" id="MF_00374"/>
    </source>
</evidence>
<protein>
    <recommendedName>
        <fullName evidence="4 5">Large ribosomal subunit protein uL29</fullName>
    </recommendedName>
</protein>
<dbReference type="Proteomes" id="UP000034163">
    <property type="component" value="Unassembled WGS sequence"/>
</dbReference>
<dbReference type="EMBL" id="LCBS01000002">
    <property type="protein sequence ID" value="KKS17474.1"/>
    <property type="molecule type" value="Genomic_DNA"/>
</dbReference>
<dbReference type="InterPro" id="IPR036049">
    <property type="entry name" value="Ribosomal_uL29_sf"/>
</dbReference>
<reference evidence="7 8" key="1">
    <citation type="journal article" date="2015" name="Nature">
        <title>rRNA introns, odd ribosomes, and small enigmatic genomes across a large radiation of phyla.</title>
        <authorList>
            <person name="Brown C.T."/>
            <person name="Hug L.A."/>
            <person name="Thomas B.C."/>
            <person name="Sharon I."/>
            <person name="Castelle C.J."/>
            <person name="Singh A."/>
            <person name="Wilkins M.J."/>
            <person name="Williams K.H."/>
            <person name="Banfield J.F."/>
        </authorList>
    </citation>
    <scope>NUCLEOTIDE SEQUENCE [LARGE SCALE GENOMIC DNA]</scope>
</reference>
<accession>A0A0G0WXJ3</accession>
<dbReference type="HAMAP" id="MF_00374">
    <property type="entry name" value="Ribosomal_uL29"/>
    <property type="match status" value="1"/>
</dbReference>
<keyword evidence="3 5" id="KW-0687">Ribonucleoprotein</keyword>
<gene>
    <name evidence="5" type="primary">rpmC</name>
    <name evidence="7" type="ORF">UU72_C0002G0057</name>
</gene>
<dbReference type="GO" id="GO:0003735">
    <property type="term" value="F:structural constituent of ribosome"/>
    <property type="evidence" value="ECO:0007669"/>
    <property type="project" value="InterPro"/>
</dbReference>
<evidence type="ECO:0000256" key="2">
    <source>
        <dbReference type="ARBA" id="ARBA00022980"/>
    </source>
</evidence>
<dbReference type="AlphaFoldDB" id="A0A0G0WXJ3"/>
<keyword evidence="2 5" id="KW-0689">Ribosomal protein</keyword>
<proteinExistence type="inferred from homology"/>
<evidence type="ECO:0000256" key="3">
    <source>
        <dbReference type="ARBA" id="ARBA00023274"/>
    </source>
</evidence>
<dbReference type="InterPro" id="IPR018254">
    <property type="entry name" value="Ribosomal_uL29_CS"/>
</dbReference>
<dbReference type="GO" id="GO:1990904">
    <property type="term" value="C:ribonucleoprotein complex"/>
    <property type="evidence" value="ECO:0007669"/>
    <property type="project" value="UniProtKB-KW"/>
</dbReference>
<dbReference type="Gene3D" id="1.10.287.310">
    <property type="match status" value="1"/>
</dbReference>
<dbReference type="NCBIfam" id="TIGR00012">
    <property type="entry name" value="L29"/>
    <property type="match status" value="1"/>
</dbReference>
<dbReference type="Pfam" id="PF00831">
    <property type="entry name" value="Ribosomal_L29"/>
    <property type="match status" value="1"/>
</dbReference>
<feature type="coiled-coil region" evidence="6">
    <location>
        <begin position="4"/>
        <end position="31"/>
    </location>
</feature>
<keyword evidence="6" id="KW-0175">Coiled coil</keyword>
<evidence type="ECO:0000256" key="6">
    <source>
        <dbReference type="SAM" id="Coils"/>
    </source>
</evidence>
<sequence>MELKEIRNKSIEELNETVKDLKKQIEDSMEGIILGKDKNLRKVRAIRKDLARVLTVKNEQEKENSIVKNEEESE</sequence>
<name>A0A0G0WXJ3_UNCKA</name>
<evidence type="ECO:0000313" key="8">
    <source>
        <dbReference type="Proteomes" id="UP000034163"/>
    </source>
</evidence>
<organism evidence="7 8">
    <name type="scientific">candidate division WWE3 bacterium GW2011_GWB1_41_6</name>
    <dbReference type="NCBI Taxonomy" id="1619112"/>
    <lineage>
        <taxon>Bacteria</taxon>
        <taxon>Katanobacteria</taxon>
    </lineage>
</organism>
<dbReference type="GO" id="GO:0006412">
    <property type="term" value="P:translation"/>
    <property type="evidence" value="ECO:0007669"/>
    <property type="project" value="UniProtKB-UniRule"/>
</dbReference>
<dbReference type="SUPFAM" id="SSF46561">
    <property type="entry name" value="Ribosomal protein L29 (L29p)"/>
    <property type="match status" value="1"/>
</dbReference>
<dbReference type="GO" id="GO:0005840">
    <property type="term" value="C:ribosome"/>
    <property type="evidence" value="ECO:0007669"/>
    <property type="project" value="UniProtKB-KW"/>
</dbReference>
<dbReference type="PROSITE" id="PS00579">
    <property type="entry name" value="RIBOSOMAL_L29"/>
    <property type="match status" value="1"/>
</dbReference>
<evidence type="ECO:0000256" key="1">
    <source>
        <dbReference type="ARBA" id="ARBA00009254"/>
    </source>
</evidence>
<comment type="similarity">
    <text evidence="1 5">Belongs to the universal ribosomal protein uL29 family.</text>
</comment>
<evidence type="ECO:0000313" key="7">
    <source>
        <dbReference type="EMBL" id="KKS17474.1"/>
    </source>
</evidence>
<dbReference type="InterPro" id="IPR001854">
    <property type="entry name" value="Ribosomal_uL29"/>
</dbReference>
<comment type="caution">
    <text evidence="7">The sequence shown here is derived from an EMBL/GenBank/DDBJ whole genome shotgun (WGS) entry which is preliminary data.</text>
</comment>